<protein>
    <recommendedName>
        <fullName evidence="3">Aminoglycoside/hydroxyurea antibiotic resistance kinase</fullName>
    </recommendedName>
</protein>
<gene>
    <name evidence="1" type="ORF">TRM7615_04536</name>
</gene>
<reference evidence="2" key="1">
    <citation type="submission" date="2018-03" db="EMBL/GenBank/DDBJ databases">
        <authorList>
            <person name="Rodrigo-Torres L."/>
            <person name="Arahal R. D."/>
            <person name="Lucena T."/>
        </authorList>
    </citation>
    <scope>NUCLEOTIDE SEQUENCE [LARGE SCALE GENOMIC DNA]</scope>
    <source>
        <strain evidence="2">CECT 7615</strain>
    </source>
</reference>
<dbReference type="Pfam" id="PF04655">
    <property type="entry name" value="APH_6_hur"/>
    <property type="match status" value="1"/>
</dbReference>
<proteinExistence type="predicted"/>
<dbReference type="InterPro" id="IPR006748">
    <property type="entry name" value="NH2Glyco/OHUrea_AB-resist_kin"/>
</dbReference>
<dbReference type="EMBL" id="ONZG01000015">
    <property type="protein sequence ID" value="SPJ30999.1"/>
    <property type="molecule type" value="Genomic_DNA"/>
</dbReference>
<evidence type="ECO:0000313" key="1">
    <source>
        <dbReference type="EMBL" id="SPJ30999.1"/>
    </source>
</evidence>
<dbReference type="GO" id="GO:0016773">
    <property type="term" value="F:phosphotransferase activity, alcohol group as acceptor"/>
    <property type="evidence" value="ECO:0007669"/>
    <property type="project" value="InterPro"/>
</dbReference>
<dbReference type="RefSeq" id="WP_108792006.1">
    <property type="nucleotide sequence ID" value="NZ_ONZG01000015.1"/>
</dbReference>
<name>A0A2R8CF23_9RHOB</name>
<dbReference type="InterPro" id="IPR011009">
    <property type="entry name" value="Kinase-like_dom_sf"/>
</dbReference>
<sequence>MHHELNQALSRLALHDPNPLAETAGATLWRVRQTDGTHAVLKLHKRADRGNEAAGSALLQAWADRGAVRILAEDGAAIVMEWLEGPSLADVAITDDPRRAVVMLAEVAQRLHEMPVLPALDLPELPTVLAPVLDVHCAQGCPDPLRESLKEASALARHLLNTATDLRPLHGDLHHSNVIVTHAGPRVLDAKGYHGDIGYELANAFRHPGALPQLLRDPDWITWCRDIFANALDVPEQRLAQWAAVKCALSIVWRTGGPVSDDPEADLLSGLLASAREV</sequence>
<dbReference type="SUPFAM" id="SSF56112">
    <property type="entry name" value="Protein kinase-like (PK-like)"/>
    <property type="match status" value="1"/>
</dbReference>
<dbReference type="Proteomes" id="UP000244898">
    <property type="component" value="Unassembled WGS sequence"/>
</dbReference>
<evidence type="ECO:0000313" key="2">
    <source>
        <dbReference type="Proteomes" id="UP000244898"/>
    </source>
</evidence>
<evidence type="ECO:0008006" key="3">
    <source>
        <dbReference type="Google" id="ProtNLM"/>
    </source>
</evidence>
<dbReference type="GO" id="GO:0019748">
    <property type="term" value="P:secondary metabolic process"/>
    <property type="evidence" value="ECO:0007669"/>
    <property type="project" value="InterPro"/>
</dbReference>
<dbReference type="AlphaFoldDB" id="A0A2R8CF23"/>
<organism evidence="1 2">
    <name type="scientific">Falsiruegeria mediterranea M17</name>
    <dbReference type="NCBI Taxonomy" id="1200281"/>
    <lineage>
        <taxon>Bacteria</taxon>
        <taxon>Pseudomonadati</taxon>
        <taxon>Pseudomonadota</taxon>
        <taxon>Alphaproteobacteria</taxon>
        <taxon>Rhodobacterales</taxon>
        <taxon>Roseobacteraceae</taxon>
        <taxon>Falsiruegeria</taxon>
    </lineage>
</organism>
<keyword evidence="2" id="KW-1185">Reference proteome</keyword>
<accession>A0A2R8CF23</accession>